<dbReference type="SUPFAM" id="SSF53697">
    <property type="entry name" value="SIS domain"/>
    <property type="match status" value="1"/>
</dbReference>
<dbReference type="NCBIfam" id="NF001484">
    <property type="entry name" value="PRK00331.1"/>
    <property type="match status" value="1"/>
</dbReference>
<gene>
    <name evidence="8" type="primary">glmS</name>
    <name evidence="8" type="ORF">ENP47_04660</name>
</gene>
<dbReference type="GO" id="GO:0006002">
    <property type="term" value="P:fructose 6-phosphate metabolic process"/>
    <property type="evidence" value="ECO:0007669"/>
    <property type="project" value="TreeGrafter"/>
</dbReference>
<accession>A0A7C1G4Y5</accession>
<keyword evidence="5 8" id="KW-0808">Transferase</keyword>
<name>A0A7C1G4Y5_THERO</name>
<keyword evidence="4 8" id="KW-0032">Aminotransferase</keyword>
<dbReference type="InterPro" id="IPR001347">
    <property type="entry name" value="SIS_dom"/>
</dbReference>
<dbReference type="PANTHER" id="PTHR10937">
    <property type="entry name" value="GLUCOSAMINE--FRUCTOSE-6-PHOSPHATE AMINOTRANSFERASE, ISOMERIZING"/>
    <property type="match status" value="1"/>
</dbReference>
<dbReference type="SUPFAM" id="SSF56235">
    <property type="entry name" value="N-terminal nucleophile aminohydrolases (Ntn hydrolases)"/>
    <property type="match status" value="1"/>
</dbReference>
<dbReference type="GO" id="GO:0097367">
    <property type="term" value="F:carbohydrate derivative binding"/>
    <property type="evidence" value="ECO:0007669"/>
    <property type="project" value="InterPro"/>
</dbReference>
<dbReference type="InterPro" id="IPR047084">
    <property type="entry name" value="GFAT_N"/>
</dbReference>
<evidence type="ECO:0000256" key="2">
    <source>
        <dbReference type="ARBA" id="ARBA00012916"/>
    </source>
</evidence>
<dbReference type="EC" id="2.6.1.16" evidence="2"/>
<dbReference type="GO" id="GO:0004360">
    <property type="term" value="F:glutamine-fructose-6-phosphate transaminase (isomerizing) activity"/>
    <property type="evidence" value="ECO:0007669"/>
    <property type="project" value="UniProtKB-EC"/>
</dbReference>
<evidence type="ECO:0000256" key="5">
    <source>
        <dbReference type="ARBA" id="ARBA00022679"/>
    </source>
</evidence>
<sequence>MCGIFGFVSTRELPVALVVDALRTLEYRGYDSWGIAYATSERGGERLAVFKQAGRLPQTLPPLPTSPIALGHTRWATHGGVTDENAHPHLDCSATLAIVHNGIIENYRPLREALEQVGHHFRSGTDSEIFAHLLEDSLQRARRVSESTFSEPPGLLVEAVRQAFAQIRGLNAFIVLHLPSRQLVAVKSTSPLVIGIGREGVFVSSDAVALVGHAEQIYYLRDDEVALLSPQGPRLFDRCTGELRQPQWEPLTLRPADTSLGGFPHYLIKEIHEQPHVIERILRERLDGARQLAELIRRSYGTFLVGCGTAGYAALCGSYLFSRIARRHVNAVIASEFKYQEHFLTDRSLVIALTQSGETVDVIEAVQAAKRRGATVAALVNVTGSTVARLADFTVPLSAGPEQSVLSTKAYTAKLAILLLVAHILNGSEHVGIDVLWRAIDGMELALAPATLDRIRAVAEQLVNAEHCYVIGRGLSYPTALEAALKIKEVTYIHAEGFAGGELKHGVIALIQDGSPCLVFSPLDETRPDILSGAMEVRSRGGWVVGISPEPDEAFHVHIPIADVGDASPLVAIVPAQLLAYELAVRRGLDPDKPRNLAKSVTVK</sequence>
<evidence type="ECO:0000313" key="8">
    <source>
        <dbReference type="EMBL" id="HEF64875.1"/>
    </source>
</evidence>
<keyword evidence="6" id="KW-0677">Repeat</keyword>
<dbReference type="NCBIfam" id="TIGR01135">
    <property type="entry name" value="glmS"/>
    <property type="match status" value="1"/>
</dbReference>
<dbReference type="EMBL" id="DSJL01000009">
    <property type="protein sequence ID" value="HEF64875.1"/>
    <property type="molecule type" value="Genomic_DNA"/>
</dbReference>
<dbReference type="PROSITE" id="PS51278">
    <property type="entry name" value="GATASE_TYPE_2"/>
    <property type="match status" value="1"/>
</dbReference>
<evidence type="ECO:0000256" key="7">
    <source>
        <dbReference type="ARBA" id="ARBA00022962"/>
    </source>
</evidence>
<dbReference type="CDD" id="cd00714">
    <property type="entry name" value="GFAT"/>
    <property type="match status" value="1"/>
</dbReference>
<dbReference type="CDD" id="cd05009">
    <property type="entry name" value="SIS_GlmS_GlmD_2"/>
    <property type="match status" value="1"/>
</dbReference>
<comment type="caution">
    <text evidence="8">The sequence shown here is derived from an EMBL/GenBank/DDBJ whole genome shotgun (WGS) entry which is preliminary data.</text>
</comment>
<dbReference type="InterPro" id="IPR046348">
    <property type="entry name" value="SIS_dom_sf"/>
</dbReference>
<evidence type="ECO:0000256" key="3">
    <source>
        <dbReference type="ARBA" id="ARBA00016090"/>
    </source>
</evidence>
<dbReference type="InterPro" id="IPR017932">
    <property type="entry name" value="GATase_2_dom"/>
</dbReference>
<dbReference type="InterPro" id="IPR005855">
    <property type="entry name" value="GFAT"/>
</dbReference>
<dbReference type="Gene3D" id="3.60.20.10">
    <property type="entry name" value="Glutamine Phosphoribosylpyrophosphate, subunit 1, domain 1"/>
    <property type="match status" value="1"/>
</dbReference>
<dbReference type="PANTHER" id="PTHR10937:SF0">
    <property type="entry name" value="GLUTAMINE--FRUCTOSE-6-PHOSPHATE TRANSAMINASE (ISOMERIZING)"/>
    <property type="match status" value="1"/>
</dbReference>
<dbReference type="Pfam" id="PF13522">
    <property type="entry name" value="GATase_6"/>
    <property type="match status" value="1"/>
</dbReference>
<dbReference type="Gene3D" id="3.40.50.10490">
    <property type="entry name" value="Glucose-6-phosphate isomerase like protein, domain 1"/>
    <property type="match status" value="2"/>
</dbReference>
<dbReference type="InterPro" id="IPR029055">
    <property type="entry name" value="Ntn_hydrolases_N"/>
</dbReference>
<keyword evidence="7" id="KW-0315">Glutamine amidotransferase</keyword>
<dbReference type="CDD" id="cd05008">
    <property type="entry name" value="SIS_GlmS_GlmD_1"/>
    <property type="match status" value="1"/>
</dbReference>
<protein>
    <recommendedName>
        <fullName evidence="3">Glutamine--fructose-6-phosphate aminotransferase [isomerizing]</fullName>
        <ecNumber evidence="2">2.6.1.16</ecNumber>
    </recommendedName>
</protein>
<dbReference type="GO" id="GO:0006487">
    <property type="term" value="P:protein N-linked glycosylation"/>
    <property type="evidence" value="ECO:0007669"/>
    <property type="project" value="TreeGrafter"/>
</dbReference>
<evidence type="ECO:0000256" key="6">
    <source>
        <dbReference type="ARBA" id="ARBA00022737"/>
    </source>
</evidence>
<organism evidence="8">
    <name type="scientific">Thermomicrobium roseum</name>
    <dbReference type="NCBI Taxonomy" id="500"/>
    <lineage>
        <taxon>Bacteria</taxon>
        <taxon>Pseudomonadati</taxon>
        <taxon>Thermomicrobiota</taxon>
        <taxon>Thermomicrobia</taxon>
        <taxon>Thermomicrobiales</taxon>
        <taxon>Thermomicrobiaceae</taxon>
        <taxon>Thermomicrobium</taxon>
    </lineage>
</organism>
<proteinExistence type="predicted"/>
<dbReference type="GO" id="GO:0006047">
    <property type="term" value="P:UDP-N-acetylglucosamine metabolic process"/>
    <property type="evidence" value="ECO:0007669"/>
    <property type="project" value="TreeGrafter"/>
</dbReference>
<reference evidence="8" key="1">
    <citation type="journal article" date="2020" name="mSystems">
        <title>Genome- and Community-Level Interaction Insights into Carbon Utilization and Element Cycling Functions of Hydrothermarchaeota in Hydrothermal Sediment.</title>
        <authorList>
            <person name="Zhou Z."/>
            <person name="Liu Y."/>
            <person name="Xu W."/>
            <person name="Pan J."/>
            <person name="Luo Z.H."/>
            <person name="Li M."/>
        </authorList>
    </citation>
    <scope>NUCLEOTIDE SEQUENCE [LARGE SCALE GENOMIC DNA]</scope>
    <source>
        <strain evidence="8">SpSt-222</strain>
    </source>
</reference>
<dbReference type="Pfam" id="PF01380">
    <property type="entry name" value="SIS"/>
    <property type="match status" value="2"/>
</dbReference>
<evidence type="ECO:0000256" key="1">
    <source>
        <dbReference type="ARBA" id="ARBA00001031"/>
    </source>
</evidence>
<evidence type="ECO:0000256" key="4">
    <source>
        <dbReference type="ARBA" id="ARBA00022576"/>
    </source>
</evidence>
<comment type="catalytic activity">
    <reaction evidence="1">
        <text>D-fructose 6-phosphate + L-glutamine = D-glucosamine 6-phosphate + L-glutamate</text>
        <dbReference type="Rhea" id="RHEA:13237"/>
        <dbReference type="ChEBI" id="CHEBI:29985"/>
        <dbReference type="ChEBI" id="CHEBI:58359"/>
        <dbReference type="ChEBI" id="CHEBI:58725"/>
        <dbReference type="ChEBI" id="CHEBI:61527"/>
        <dbReference type="EC" id="2.6.1.16"/>
    </reaction>
</comment>
<dbReference type="InterPro" id="IPR035466">
    <property type="entry name" value="GlmS/AgaS_SIS"/>
</dbReference>
<dbReference type="PROSITE" id="PS51464">
    <property type="entry name" value="SIS"/>
    <property type="match status" value="2"/>
</dbReference>
<dbReference type="AlphaFoldDB" id="A0A7C1G4Y5"/>
<dbReference type="InterPro" id="IPR035490">
    <property type="entry name" value="GlmS/FrlB_SIS"/>
</dbReference>